<dbReference type="AlphaFoldDB" id="A0A8S0PBF9"/>
<keyword evidence="1" id="KW-1133">Transmembrane helix</keyword>
<keyword evidence="1" id="KW-0472">Membrane</keyword>
<keyword evidence="3" id="KW-1185">Reference proteome</keyword>
<feature type="transmembrane region" description="Helical" evidence="1">
    <location>
        <begin position="29"/>
        <end position="49"/>
    </location>
</feature>
<dbReference type="Proteomes" id="UP000594638">
    <property type="component" value="Unassembled WGS sequence"/>
</dbReference>
<protein>
    <submittedName>
        <fullName evidence="2">Uncharacterized membrane At1g16860-like</fullName>
    </submittedName>
</protein>
<dbReference type="PANTHER" id="PTHR33709">
    <property type="entry name" value="OSJNBA0035M09.9 PROTEIN"/>
    <property type="match status" value="1"/>
</dbReference>
<dbReference type="OrthoDB" id="1875545at2759"/>
<gene>
    <name evidence="2" type="ORF">OLEA9_A042085</name>
</gene>
<dbReference type="InterPro" id="IPR040339">
    <property type="entry name" value="At1g16860-like"/>
</dbReference>
<feature type="transmembrane region" description="Helical" evidence="1">
    <location>
        <begin position="55"/>
        <end position="74"/>
    </location>
</feature>
<dbReference type="EMBL" id="CACTIH010000027">
    <property type="protein sequence ID" value="CAA2935716.1"/>
    <property type="molecule type" value="Genomic_DNA"/>
</dbReference>
<comment type="caution">
    <text evidence="2">The sequence shown here is derived from an EMBL/GenBank/DDBJ whole genome shotgun (WGS) entry which is preliminary data.</text>
</comment>
<dbReference type="PANTHER" id="PTHR33709:SF20">
    <property type="entry name" value="OS04G0541900 PROTEIN"/>
    <property type="match status" value="1"/>
</dbReference>
<evidence type="ECO:0000313" key="3">
    <source>
        <dbReference type="Proteomes" id="UP000594638"/>
    </source>
</evidence>
<name>A0A8S0PBF9_OLEEU</name>
<evidence type="ECO:0000256" key="1">
    <source>
        <dbReference type="SAM" id="Phobius"/>
    </source>
</evidence>
<evidence type="ECO:0000313" key="2">
    <source>
        <dbReference type="EMBL" id="CAA2935716.1"/>
    </source>
</evidence>
<accession>A0A8S0PBF9</accession>
<proteinExistence type="predicted"/>
<keyword evidence="1" id="KW-0812">Transmembrane</keyword>
<sequence>MNNLSNAAAISKTQNHHHCLDCCRPIPPVVLYILALLFLTGLGVSIFILVVVHNALFFIIILFLSVFVAGFLLWNSLNFTRNAAVLFLLRSFPDSDLSLASHGQLVKITGLVSCGSVSLESSYERVAQCVYTSTLLYEFGEPGLKPSDVKNSCFNWRLAYAERFSTDFYITDSKSGIRALVKAGPDCKVNALSIERKLVKTTQNGRVLSSHLRKWLRDRNLPAEARVLRLEEG</sequence>
<dbReference type="Gramene" id="OE9A042085T2">
    <property type="protein sequence ID" value="OE9A042085C2"/>
    <property type="gene ID" value="OE9A042085"/>
</dbReference>
<reference evidence="2 3" key="1">
    <citation type="submission" date="2019-12" db="EMBL/GenBank/DDBJ databases">
        <authorList>
            <person name="Alioto T."/>
            <person name="Alioto T."/>
            <person name="Gomez Garrido J."/>
        </authorList>
    </citation>
    <scope>NUCLEOTIDE SEQUENCE [LARGE SCALE GENOMIC DNA]</scope>
</reference>
<organism evidence="2 3">
    <name type="scientific">Olea europaea subsp. europaea</name>
    <dbReference type="NCBI Taxonomy" id="158383"/>
    <lineage>
        <taxon>Eukaryota</taxon>
        <taxon>Viridiplantae</taxon>
        <taxon>Streptophyta</taxon>
        <taxon>Embryophyta</taxon>
        <taxon>Tracheophyta</taxon>
        <taxon>Spermatophyta</taxon>
        <taxon>Magnoliopsida</taxon>
        <taxon>eudicotyledons</taxon>
        <taxon>Gunneridae</taxon>
        <taxon>Pentapetalae</taxon>
        <taxon>asterids</taxon>
        <taxon>lamiids</taxon>
        <taxon>Lamiales</taxon>
        <taxon>Oleaceae</taxon>
        <taxon>Oleeae</taxon>
        <taxon>Olea</taxon>
    </lineage>
</organism>